<dbReference type="PROSITE" id="PS50994">
    <property type="entry name" value="INTEGRASE"/>
    <property type="match status" value="1"/>
</dbReference>
<dbReference type="InterPro" id="IPR012337">
    <property type="entry name" value="RNaseH-like_sf"/>
</dbReference>
<dbReference type="InterPro" id="IPR039537">
    <property type="entry name" value="Retrotran_Ty1/copia-like"/>
</dbReference>
<gene>
    <name evidence="2" type="ORF">CR513_28197</name>
</gene>
<evidence type="ECO:0000313" key="3">
    <source>
        <dbReference type="Proteomes" id="UP000257109"/>
    </source>
</evidence>
<dbReference type="EMBL" id="QJKJ01005520">
    <property type="protein sequence ID" value="RDX89990.1"/>
    <property type="molecule type" value="Genomic_DNA"/>
</dbReference>
<dbReference type="STRING" id="157652.A0A371GHL0"/>
<protein>
    <recommendedName>
        <fullName evidence="1">Integrase catalytic domain-containing protein</fullName>
    </recommendedName>
</protein>
<comment type="caution">
    <text evidence="2">The sequence shown here is derived from an EMBL/GenBank/DDBJ whole genome shotgun (WGS) entry which is preliminary data.</text>
</comment>
<proteinExistence type="predicted"/>
<dbReference type="InterPro" id="IPR036397">
    <property type="entry name" value="RNaseH_sf"/>
</dbReference>
<dbReference type="Gene3D" id="3.30.420.10">
    <property type="entry name" value="Ribonuclease H-like superfamily/Ribonuclease H"/>
    <property type="match status" value="1"/>
</dbReference>
<feature type="non-terminal residue" evidence="2">
    <location>
        <position position="1"/>
    </location>
</feature>
<dbReference type="InterPro" id="IPR001584">
    <property type="entry name" value="Integrase_cat-core"/>
</dbReference>
<dbReference type="AlphaFoldDB" id="A0A371GHL0"/>
<dbReference type="PANTHER" id="PTHR42648:SF18">
    <property type="entry name" value="RETROTRANSPOSON, UNCLASSIFIED-LIKE PROTEIN"/>
    <property type="match status" value="1"/>
</dbReference>
<evidence type="ECO:0000259" key="1">
    <source>
        <dbReference type="PROSITE" id="PS50994"/>
    </source>
</evidence>
<organism evidence="2 3">
    <name type="scientific">Mucuna pruriens</name>
    <name type="common">Velvet bean</name>
    <name type="synonym">Dolichos pruriens</name>
    <dbReference type="NCBI Taxonomy" id="157652"/>
    <lineage>
        <taxon>Eukaryota</taxon>
        <taxon>Viridiplantae</taxon>
        <taxon>Streptophyta</taxon>
        <taxon>Embryophyta</taxon>
        <taxon>Tracheophyta</taxon>
        <taxon>Spermatophyta</taxon>
        <taxon>Magnoliopsida</taxon>
        <taxon>eudicotyledons</taxon>
        <taxon>Gunneridae</taxon>
        <taxon>Pentapetalae</taxon>
        <taxon>rosids</taxon>
        <taxon>fabids</taxon>
        <taxon>Fabales</taxon>
        <taxon>Fabaceae</taxon>
        <taxon>Papilionoideae</taxon>
        <taxon>50 kb inversion clade</taxon>
        <taxon>NPAAA clade</taxon>
        <taxon>indigoferoid/millettioid clade</taxon>
        <taxon>Phaseoleae</taxon>
        <taxon>Mucuna</taxon>
    </lineage>
</organism>
<dbReference type="GO" id="GO:0015074">
    <property type="term" value="P:DNA integration"/>
    <property type="evidence" value="ECO:0007669"/>
    <property type="project" value="InterPro"/>
</dbReference>
<dbReference type="OrthoDB" id="1935865at2759"/>
<sequence length="198" mass="23502">MVEKGYALHFEGDIFTIYDNYNKRQEIAQVEMEKRNRSFLISFKFGHFNSQALKLLYHKNLMRDMPCLKDSNEACEGCLLGKQHMLPFSIDKAWRAKDLLELVHIDICKLMRASSLNNNRYFILFIDDFSRITCVNVLKEKSEVFGIFKMFKTLVEKQSGKHIKVLRSDYGKKYNFHKFDRIERQLTISYSPQQNDFS</sequence>
<dbReference type="PANTHER" id="PTHR42648">
    <property type="entry name" value="TRANSPOSASE, PUTATIVE-RELATED"/>
    <property type="match status" value="1"/>
</dbReference>
<dbReference type="Proteomes" id="UP000257109">
    <property type="component" value="Unassembled WGS sequence"/>
</dbReference>
<feature type="domain" description="Integrase catalytic" evidence="1">
    <location>
        <begin position="83"/>
        <end position="198"/>
    </location>
</feature>
<name>A0A371GHL0_MUCPR</name>
<dbReference type="Pfam" id="PF13976">
    <property type="entry name" value="gag_pre-integrs"/>
    <property type="match status" value="1"/>
</dbReference>
<dbReference type="GO" id="GO:0003676">
    <property type="term" value="F:nucleic acid binding"/>
    <property type="evidence" value="ECO:0007669"/>
    <property type="project" value="InterPro"/>
</dbReference>
<dbReference type="InterPro" id="IPR025724">
    <property type="entry name" value="GAG-pre-integrase_dom"/>
</dbReference>
<evidence type="ECO:0000313" key="2">
    <source>
        <dbReference type="EMBL" id="RDX89990.1"/>
    </source>
</evidence>
<keyword evidence="3" id="KW-1185">Reference proteome</keyword>
<accession>A0A371GHL0</accession>
<dbReference type="SUPFAM" id="SSF53098">
    <property type="entry name" value="Ribonuclease H-like"/>
    <property type="match status" value="1"/>
</dbReference>
<reference evidence="2" key="1">
    <citation type="submission" date="2018-05" db="EMBL/GenBank/DDBJ databases">
        <title>Draft genome of Mucuna pruriens seed.</title>
        <authorList>
            <person name="Nnadi N.E."/>
            <person name="Vos R."/>
            <person name="Hasami M.H."/>
            <person name="Devisetty U.K."/>
            <person name="Aguiy J.C."/>
        </authorList>
    </citation>
    <scope>NUCLEOTIDE SEQUENCE [LARGE SCALE GENOMIC DNA]</scope>
    <source>
        <strain evidence="2">JCA_2017</strain>
    </source>
</reference>